<feature type="chain" id="PRO_5003319097" evidence="2">
    <location>
        <begin position="18"/>
        <end position="239"/>
    </location>
</feature>
<sequence length="239" mass="27873">MHPIISLIWFLLISVSAIDYSQPQDDGHDVVYTNPFDYEKSAIDGTLDSPDHSYQYDLADPNHRVFKVFRHEEQFINYHSNPYLKRSHTEDESSHNTYSKRSNYQYDSQKYKVYNAKEPTTPAHYDVYHHEQTNSASTHNGEHHANENASLVNHKDQKNNLAHIKYTHQQPENPSLPTHKYNQHNKPVTYSRHKSEPQSNKKSDHYKMTDGIPDHSTVSNHHYESPAHAIRQCKSATHS</sequence>
<gene>
    <name evidence="3" type="ORF">BATDEDRAFT_35951</name>
</gene>
<keyword evidence="4" id="KW-1185">Reference proteome</keyword>
<feature type="signal peptide" evidence="2">
    <location>
        <begin position="1"/>
        <end position="17"/>
    </location>
</feature>
<accession>F4PAX8</accession>
<reference evidence="3 4" key="1">
    <citation type="submission" date="2009-12" db="EMBL/GenBank/DDBJ databases">
        <title>The draft genome of Batrachochytrium dendrobatidis.</title>
        <authorList>
            <consortium name="US DOE Joint Genome Institute (JGI-PGF)"/>
            <person name="Kuo A."/>
            <person name="Salamov A."/>
            <person name="Schmutz J."/>
            <person name="Lucas S."/>
            <person name="Pitluck S."/>
            <person name="Rosenblum E."/>
            <person name="Stajich J."/>
            <person name="Eisen M."/>
            <person name="Grigoriev I.V."/>
        </authorList>
    </citation>
    <scope>NUCLEOTIDE SEQUENCE [LARGE SCALE GENOMIC DNA]</scope>
    <source>
        <strain evidence="4">JAM81 / FGSC 10211</strain>
    </source>
</reference>
<dbReference type="EMBL" id="GL882891">
    <property type="protein sequence ID" value="EGF77758.1"/>
    <property type="molecule type" value="Genomic_DNA"/>
</dbReference>
<name>F4PAX8_BATDJ</name>
<proteinExistence type="predicted"/>
<evidence type="ECO:0000256" key="2">
    <source>
        <dbReference type="SAM" id="SignalP"/>
    </source>
</evidence>
<feature type="non-terminal residue" evidence="3">
    <location>
        <position position="239"/>
    </location>
</feature>
<feature type="region of interest" description="Disordered" evidence="1">
    <location>
        <begin position="169"/>
        <end position="239"/>
    </location>
</feature>
<organism evidence="3 4">
    <name type="scientific">Batrachochytrium dendrobatidis (strain JAM81 / FGSC 10211)</name>
    <name type="common">Frog chytrid fungus</name>
    <dbReference type="NCBI Taxonomy" id="684364"/>
    <lineage>
        <taxon>Eukaryota</taxon>
        <taxon>Fungi</taxon>
        <taxon>Fungi incertae sedis</taxon>
        <taxon>Chytridiomycota</taxon>
        <taxon>Chytridiomycota incertae sedis</taxon>
        <taxon>Chytridiomycetes</taxon>
        <taxon>Rhizophydiales</taxon>
        <taxon>Rhizophydiales incertae sedis</taxon>
        <taxon>Batrachochytrium</taxon>
    </lineage>
</organism>
<dbReference type="RefSeq" id="XP_006681725.1">
    <property type="nucleotide sequence ID" value="XM_006681662.1"/>
</dbReference>
<dbReference type="InParanoid" id="F4PAX8"/>
<feature type="compositionally biased region" description="Basic and acidic residues" evidence="1">
    <location>
        <begin position="193"/>
        <end position="208"/>
    </location>
</feature>
<dbReference type="AlphaFoldDB" id="F4PAX8"/>
<feature type="region of interest" description="Disordered" evidence="1">
    <location>
        <begin position="85"/>
        <end position="106"/>
    </location>
</feature>
<dbReference type="Proteomes" id="UP000007241">
    <property type="component" value="Unassembled WGS sequence"/>
</dbReference>
<evidence type="ECO:0000256" key="1">
    <source>
        <dbReference type="SAM" id="MobiDB-lite"/>
    </source>
</evidence>
<keyword evidence="2" id="KW-0732">Signal</keyword>
<evidence type="ECO:0000313" key="3">
    <source>
        <dbReference type="EMBL" id="EGF77758.1"/>
    </source>
</evidence>
<protein>
    <submittedName>
        <fullName evidence="3">Uncharacterized protein</fullName>
    </submittedName>
</protein>
<dbReference type="GeneID" id="18240929"/>
<feature type="compositionally biased region" description="Polar residues" evidence="1">
    <location>
        <begin position="95"/>
        <end position="106"/>
    </location>
</feature>
<dbReference type="HOGENOM" id="CLU_1163499_0_0_1"/>
<evidence type="ECO:0000313" key="4">
    <source>
        <dbReference type="Proteomes" id="UP000007241"/>
    </source>
</evidence>